<dbReference type="OrthoDB" id="2269034at2759"/>
<keyword evidence="2" id="KW-0472">Membrane</keyword>
<dbReference type="Proteomes" id="UP000663853">
    <property type="component" value="Unassembled WGS sequence"/>
</dbReference>
<evidence type="ECO:0000313" key="3">
    <source>
        <dbReference type="EMBL" id="CAE6526620.1"/>
    </source>
</evidence>
<evidence type="ECO:0000313" key="4">
    <source>
        <dbReference type="Proteomes" id="UP000663853"/>
    </source>
</evidence>
<gene>
    <name evidence="3" type="ORF">RDB_LOCUS160764</name>
</gene>
<evidence type="ECO:0000256" key="1">
    <source>
        <dbReference type="SAM" id="MobiDB-lite"/>
    </source>
</evidence>
<organism evidence="3 4">
    <name type="scientific">Rhizoctonia solani</name>
    <dbReference type="NCBI Taxonomy" id="456999"/>
    <lineage>
        <taxon>Eukaryota</taxon>
        <taxon>Fungi</taxon>
        <taxon>Dikarya</taxon>
        <taxon>Basidiomycota</taxon>
        <taxon>Agaricomycotina</taxon>
        <taxon>Agaricomycetes</taxon>
        <taxon>Cantharellales</taxon>
        <taxon>Ceratobasidiaceae</taxon>
        <taxon>Rhizoctonia</taxon>
    </lineage>
</organism>
<feature type="transmembrane region" description="Helical" evidence="2">
    <location>
        <begin position="41"/>
        <end position="59"/>
    </location>
</feature>
<dbReference type="EMBL" id="CAJMXA010003915">
    <property type="protein sequence ID" value="CAE6526620.1"/>
    <property type="molecule type" value="Genomic_DNA"/>
</dbReference>
<evidence type="ECO:0000256" key="2">
    <source>
        <dbReference type="SAM" id="Phobius"/>
    </source>
</evidence>
<name>A0A8H3HLA7_9AGAM</name>
<reference evidence="3" key="1">
    <citation type="submission" date="2021-01" db="EMBL/GenBank/DDBJ databases">
        <authorList>
            <person name="Kaushik A."/>
        </authorList>
    </citation>
    <scope>NUCLEOTIDE SEQUENCE</scope>
    <source>
        <strain evidence="3">AG6-10EEA</strain>
    </source>
</reference>
<dbReference type="PANTHER" id="PTHR38488">
    <property type="entry name" value="OXIDOREDUCTASE 9.5 KDA SUBUNIT, PUTATIVE (AFU_ORTHOLOGUE AFUA_5G08980)-RELATED"/>
    <property type="match status" value="1"/>
</dbReference>
<evidence type="ECO:0008006" key="5">
    <source>
        <dbReference type="Google" id="ProtNLM"/>
    </source>
</evidence>
<comment type="caution">
    <text evidence="3">The sequence shown here is derived from an EMBL/GenBank/DDBJ whole genome shotgun (WGS) entry which is preliminary data.</text>
</comment>
<accession>A0A8H3HLA7</accession>
<keyword evidence="2" id="KW-0812">Transmembrane</keyword>
<protein>
    <recommendedName>
        <fullName evidence="5">NADH-ubiquinone oxidoreductase 9.5 kDa subunit</fullName>
    </recommendedName>
</protein>
<dbReference type="InterPro" id="IPR039961">
    <property type="entry name" value="Nuo9.5"/>
</dbReference>
<dbReference type="AlphaFoldDB" id="A0A8H3HLA7"/>
<proteinExistence type="predicted"/>
<keyword evidence="2" id="KW-1133">Transmembrane helix</keyword>
<sequence>MDPDLQSPNLAVDQSHAADTKMSFVNNTLRYLRRQAHENPTIVWSIAIGAAGPLAVVVVPPVRRRFGWVPDERIPTSYPLPNRARASVTGYDDSE</sequence>
<dbReference type="CDD" id="cd22903">
    <property type="entry name" value="NI9M"/>
    <property type="match status" value="1"/>
</dbReference>
<dbReference type="PANTHER" id="PTHR38488:SF1">
    <property type="entry name" value="OXIDOREDUCTASE 9.5 KDA SUBUNIT, PUTATIVE (AFU_ORTHOLOGUE AFUA_5G08980)-RELATED"/>
    <property type="match status" value="1"/>
</dbReference>
<feature type="region of interest" description="Disordered" evidence="1">
    <location>
        <begin position="76"/>
        <end position="95"/>
    </location>
</feature>